<sequence length="44" mass="5147">MTSAEIQRIKELEREVKELRRANEILRTASAFFVQAELGRKLKS</sequence>
<proteinExistence type="predicted"/>
<organism evidence="2 3">
    <name type="scientific">Acidithiobacillus caldus (strain SM-1)</name>
    <dbReference type="NCBI Taxonomy" id="990288"/>
    <lineage>
        <taxon>Bacteria</taxon>
        <taxon>Pseudomonadati</taxon>
        <taxon>Pseudomonadota</taxon>
        <taxon>Acidithiobacillia</taxon>
        <taxon>Acidithiobacillales</taxon>
        <taxon>Acidithiobacillaceae</taxon>
        <taxon>Acidithiobacillus</taxon>
    </lineage>
</organism>
<dbReference type="HOGENOM" id="CLU_027402_37_2_6"/>
<evidence type="ECO:0000256" key="1">
    <source>
        <dbReference type="SAM" id="Coils"/>
    </source>
</evidence>
<evidence type="ECO:0000313" key="2">
    <source>
        <dbReference type="EMBL" id="AEK57154.1"/>
    </source>
</evidence>
<name>F9ZT03_ACICS</name>
<dbReference type="AlphaFoldDB" id="F9ZT03"/>
<dbReference type="EMBL" id="CP002573">
    <property type="protein sequence ID" value="AEK57154.1"/>
    <property type="molecule type" value="Genomic_DNA"/>
</dbReference>
<gene>
    <name evidence="2" type="ordered locus">Atc_0504</name>
</gene>
<accession>F9ZT03</accession>
<dbReference type="KEGG" id="acu:Atc_0504"/>
<keyword evidence="1" id="KW-0175">Coiled coil</keyword>
<evidence type="ECO:0000313" key="3">
    <source>
        <dbReference type="Proteomes" id="UP000006135"/>
    </source>
</evidence>
<dbReference type="STRING" id="990288.Atc_0504"/>
<keyword evidence="3" id="KW-1185">Reference proteome</keyword>
<protein>
    <submittedName>
        <fullName evidence="2">Transposase IS3/IS911 family protein</fullName>
    </submittedName>
</protein>
<reference evidence="2 3" key="1">
    <citation type="journal article" date="2011" name="J. Genet. Genomics">
        <title>Unraveling the Acidithiobacillus caldus complete genome and its central metabolisms for carbon assimilation.</title>
        <authorList>
            <person name="You X.Y."/>
            <person name="Guo X."/>
            <person name="Zheng H.J."/>
            <person name="Zhang M.J."/>
            <person name="Liu L.J."/>
            <person name="Zhu Y.Q."/>
            <person name="Zhu B."/>
            <person name="Wang S.Y."/>
            <person name="Zhao G.P."/>
            <person name="Poetsch A."/>
            <person name="Jiang C.Y."/>
            <person name="Liu S.J."/>
        </authorList>
    </citation>
    <scope>NUCLEOTIDE SEQUENCE [LARGE SCALE GENOMIC DNA]</scope>
    <source>
        <strain evidence="2 3">SM-1</strain>
    </source>
</reference>
<dbReference type="Proteomes" id="UP000006135">
    <property type="component" value="Chromosome"/>
</dbReference>
<feature type="coiled-coil region" evidence="1">
    <location>
        <begin position="2"/>
        <end position="29"/>
    </location>
</feature>